<feature type="compositionally biased region" description="Low complexity" evidence="5">
    <location>
        <begin position="43"/>
        <end position="53"/>
    </location>
</feature>
<dbReference type="Pfam" id="PF00320">
    <property type="entry name" value="GATA"/>
    <property type="match status" value="1"/>
</dbReference>
<organism evidence="7 8">
    <name type="scientific">Tortispora caseinolytica NRRL Y-17796</name>
    <dbReference type="NCBI Taxonomy" id="767744"/>
    <lineage>
        <taxon>Eukaryota</taxon>
        <taxon>Fungi</taxon>
        <taxon>Dikarya</taxon>
        <taxon>Ascomycota</taxon>
        <taxon>Saccharomycotina</taxon>
        <taxon>Trigonopsidomycetes</taxon>
        <taxon>Trigonopsidales</taxon>
        <taxon>Trigonopsidaceae</taxon>
        <taxon>Tortispora</taxon>
    </lineage>
</organism>
<feature type="region of interest" description="Disordered" evidence="5">
    <location>
        <begin position="1"/>
        <end position="53"/>
    </location>
</feature>
<evidence type="ECO:0000256" key="3">
    <source>
        <dbReference type="ARBA" id="ARBA00022833"/>
    </source>
</evidence>
<sequence length="503" mass="55142">MRRSGKKLTTKTRKNEKFLDQERSESLATHTENDQSAISRVKSATPSTAASASCLQYSTQIPPIKELLNAAGGEDLGHGYPAGSQSDEFLSKPKKSTLHSLLNESHSAAIINMGTPLRRTHSSEEVRSSGERNILLPKPGGKANGTEPSAFQSQRPTFRALTVSAMPAHGFTEGTGENPRQGANNAELLSIVQQLKKQADTTQELIKQLEQKFQTGDRGNEETENAKSNGEKREEHMPHAVGVILHSLMHSVKEELQIADLLEVRQTLMSDFHSREKRGIGGRIVEQDMKRVMSQPVTPTRSLEASETTVANTLNSWKSNYEITNKDISGVPYGMIPRRNPVMTDMHWRFRGMPPAGLGMVAIPGVHNGHGIPGLAVAPGVPRMPGMMNMPIIPNRPEMHPLAMGGDPQTTGQAALIANGGRKQFEMEIEGKLRVHKESNEKLSNIASHKKRKRRGNENLQCIRCGARDTPEWRGGPDGKRTLCNACGLSYAKAMKKQKPTAT</sequence>
<dbReference type="PANTHER" id="PTHR45658">
    <property type="entry name" value="GATA TRANSCRIPTION FACTOR"/>
    <property type="match status" value="1"/>
</dbReference>
<dbReference type="SUPFAM" id="SSF57716">
    <property type="entry name" value="Glucocorticoid receptor-like (DNA-binding domain)"/>
    <property type="match status" value="1"/>
</dbReference>
<evidence type="ECO:0000256" key="1">
    <source>
        <dbReference type="ARBA" id="ARBA00022723"/>
    </source>
</evidence>
<feature type="compositionally biased region" description="Basic and acidic residues" evidence="5">
    <location>
        <begin position="13"/>
        <end position="25"/>
    </location>
</feature>
<dbReference type="GO" id="GO:0043565">
    <property type="term" value="F:sequence-specific DNA binding"/>
    <property type="evidence" value="ECO:0007669"/>
    <property type="project" value="InterPro"/>
</dbReference>
<evidence type="ECO:0000313" key="8">
    <source>
        <dbReference type="Proteomes" id="UP000095023"/>
    </source>
</evidence>
<feature type="region of interest" description="Disordered" evidence="5">
    <location>
        <begin position="211"/>
        <end position="236"/>
    </location>
</feature>
<protein>
    <recommendedName>
        <fullName evidence="6">GATA-type domain-containing protein</fullName>
    </recommendedName>
</protein>
<dbReference type="OrthoDB" id="2162994at2759"/>
<feature type="compositionally biased region" description="Polar residues" evidence="5">
    <location>
        <begin position="26"/>
        <end position="38"/>
    </location>
</feature>
<evidence type="ECO:0000256" key="2">
    <source>
        <dbReference type="ARBA" id="ARBA00022771"/>
    </source>
</evidence>
<dbReference type="InterPro" id="IPR000679">
    <property type="entry name" value="Znf_GATA"/>
</dbReference>
<evidence type="ECO:0000256" key="4">
    <source>
        <dbReference type="PROSITE-ProRule" id="PRU00094"/>
    </source>
</evidence>
<dbReference type="SMART" id="SM00401">
    <property type="entry name" value="ZnF_GATA"/>
    <property type="match status" value="1"/>
</dbReference>
<keyword evidence="3" id="KW-0862">Zinc</keyword>
<dbReference type="GO" id="GO:0008270">
    <property type="term" value="F:zinc ion binding"/>
    <property type="evidence" value="ECO:0007669"/>
    <property type="project" value="UniProtKB-KW"/>
</dbReference>
<dbReference type="InterPro" id="IPR013088">
    <property type="entry name" value="Znf_NHR/GATA"/>
</dbReference>
<dbReference type="EMBL" id="KV453841">
    <property type="protein sequence ID" value="ODV91477.1"/>
    <property type="molecule type" value="Genomic_DNA"/>
</dbReference>
<feature type="region of interest" description="Disordered" evidence="5">
    <location>
        <begin position="76"/>
        <end position="97"/>
    </location>
</feature>
<evidence type="ECO:0000313" key="7">
    <source>
        <dbReference type="EMBL" id="ODV91477.1"/>
    </source>
</evidence>
<feature type="compositionally biased region" description="Basic and acidic residues" evidence="5">
    <location>
        <begin position="121"/>
        <end position="130"/>
    </location>
</feature>
<feature type="domain" description="GATA-type" evidence="6">
    <location>
        <begin position="456"/>
        <end position="489"/>
    </location>
</feature>
<proteinExistence type="predicted"/>
<gene>
    <name evidence="7" type="ORF">CANCADRAFT_42128</name>
</gene>
<evidence type="ECO:0000259" key="6">
    <source>
        <dbReference type="PROSITE" id="PS50114"/>
    </source>
</evidence>
<dbReference type="CDD" id="cd00202">
    <property type="entry name" value="ZnF_GATA"/>
    <property type="match status" value="1"/>
</dbReference>
<dbReference type="PROSITE" id="PS50114">
    <property type="entry name" value="GATA_ZN_FINGER_2"/>
    <property type="match status" value="1"/>
</dbReference>
<name>A0A1E4TID5_9ASCO</name>
<evidence type="ECO:0000256" key="5">
    <source>
        <dbReference type="SAM" id="MobiDB-lite"/>
    </source>
</evidence>
<reference evidence="8" key="1">
    <citation type="submission" date="2016-02" db="EMBL/GenBank/DDBJ databases">
        <title>Comparative genomics of biotechnologically important yeasts.</title>
        <authorList>
            <consortium name="DOE Joint Genome Institute"/>
            <person name="Riley R."/>
            <person name="Haridas S."/>
            <person name="Wolfe K.H."/>
            <person name="Lopes M.R."/>
            <person name="Hittinger C.T."/>
            <person name="Goker M."/>
            <person name="Salamov A."/>
            <person name="Wisecaver J."/>
            <person name="Long T.M."/>
            <person name="Aerts A.L."/>
            <person name="Barry K."/>
            <person name="Choi C."/>
            <person name="Clum A."/>
            <person name="Coughlan A.Y."/>
            <person name="Deshpande S."/>
            <person name="Douglass A.P."/>
            <person name="Hanson S.J."/>
            <person name="Klenk H.-P."/>
            <person name="Labutti K."/>
            <person name="Lapidus A."/>
            <person name="Lindquist E."/>
            <person name="Lipzen A."/>
            <person name="Meier-Kolthoff J.P."/>
            <person name="Ohm R.A."/>
            <person name="Otillar R.P."/>
            <person name="Pangilinan J."/>
            <person name="Peng Y."/>
            <person name="Rokas A."/>
            <person name="Rosa C.A."/>
            <person name="Scheuner C."/>
            <person name="Sibirny A.A."/>
            <person name="Slot J.C."/>
            <person name="Stielow J.B."/>
            <person name="Sun H."/>
            <person name="Kurtzman C.P."/>
            <person name="Blackwell M."/>
            <person name="Jeffries T.W."/>
            <person name="Grigoriev I.V."/>
        </authorList>
    </citation>
    <scope>NUCLEOTIDE SEQUENCE [LARGE SCALE GENOMIC DNA]</scope>
    <source>
        <strain evidence="8">NRRL Y-17796</strain>
    </source>
</reference>
<dbReference type="InterPro" id="IPR051140">
    <property type="entry name" value="GATA_TF"/>
</dbReference>
<dbReference type="Proteomes" id="UP000095023">
    <property type="component" value="Unassembled WGS sequence"/>
</dbReference>
<keyword evidence="2 4" id="KW-0863">Zinc-finger</keyword>
<dbReference type="AlphaFoldDB" id="A0A1E4TID5"/>
<dbReference type="GO" id="GO:0006355">
    <property type="term" value="P:regulation of DNA-templated transcription"/>
    <property type="evidence" value="ECO:0007669"/>
    <property type="project" value="InterPro"/>
</dbReference>
<keyword evidence="8" id="KW-1185">Reference proteome</keyword>
<feature type="compositionally biased region" description="Basic residues" evidence="5">
    <location>
        <begin position="1"/>
        <end position="12"/>
    </location>
</feature>
<accession>A0A1E4TID5</accession>
<keyword evidence="1" id="KW-0479">Metal-binding</keyword>
<dbReference type="Gene3D" id="3.30.50.10">
    <property type="entry name" value="Erythroid Transcription Factor GATA-1, subunit A"/>
    <property type="match status" value="1"/>
</dbReference>
<feature type="compositionally biased region" description="Basic and acidic residues" evidence="5">
    <location>
        <begin position="218"/>
        <end position="236"/>
    </location>
</feature>
<feature type="region of interest" description="Disordered" evidence="5">
    <location>
        <begin position="118"/>
        <end position="154"/>
    </location>
</feature>